<evidence type="ECO:0000259" key="18">
    <source>
        <dbReference type="PROSITE" id="PS51293"/>
    </source>
</evidence>
<dbReference type="GO" id="GO:0051301">
    <property type="term" value="P:cell division"/>
    <property type="evidence" value="ECO:0007669"/>
    <property type="project" value="UniProtKB-KW"/>
</dbReference>
<evidence type="ECO:0000313" key="20">
    <source>
        <dbReference type="EMBL" id="RXH79045.1"/>
    </source>
</evidence>
<comment type="caution">
    <text evidence="20">The sequence shown here is derived from an EMBL/GenBank/DDBJ whole genome shotgun (WGS) entry which is preliminary data.</text>
</comment>
<evidence type="ECO:0000256" key="7">
    <source>
        <dbReference type="ARBA" id="ARBA00022960"/>
    </source>
</evidence>
<evidence type="ECO:0000256" key="1">
    <source>
        <dbReference type="ARBA" id="ARBA00004123"/>
    </source>
</evidence>
<keyword evidence="6" id="KW-0067">ATP-binding</keyword>
<proteinExistence type="inferred from homology"/>
<dbReference type="EMBL" id="RDQH01000339">
    <property type="protein sequence ID" value="RXH79045.1"/>
    <property type="molecule type" value="Genomic_DNA"/>
</dbReference>
<dbReference type="SUPFAM" id="SSF63418">
    <property type="entry name" value="MurE/MurF N-terminal domain"/>
    <property type="match status" value="1"/>
</dbReference>
<evidence type="ECO:0000256" key="11">
    <source>
        <dbReference type="ARBA" id="ARBA00023163"/>
    </source>
</evidence>
<dbReference type="InterPro" id="IPR009057">
    <property type="entry name" value="Homeodomain-like_sf"/>
</dbReference>
<evidence type="ECO:0000259" key="19">
    <source>
        <dbReference type="PROSITE" id="PS51294"/>
    </source>
</evidence>
<dbReference type="InterPro" id="IPR017930">
    <property type="entry name" value="Myb_dom"/>
</dbReference>
<dbReference type="Gene3D" id="2.30.29.30">
    <property type="entry name" value="Pleckstrin-homology domain (PH domain)/Phosphotyrosine-binding domain (PTB)"/>
    <property type="match status" value="1"/>
</dbReference>
<keyword evidence="5" id="KW-0547">Nucleotide-binding</keyword>
<keyword evidence="12" id="KW-0539">Nucleus</keyword>
<accession>A0A498IAQ1</accession>
<evidence type="ECO:0000256" key="8">
    <source>
        <dbReference type="ARBA" id="ARBA00022984"/>
    </source>
</evidence>
<dbReference type="FunFam" id="1.10.10.60:FF:000009">
    <property type="entry name" value="transcription factor MYB1R1"/>
    <property type="match status" value="1"/>
</dbReference>
<dbReference type="Pfam" id="PF02875">
    <property type="entry name" value="Mur_ligase_C"/>
    <property type="match status" value="1"/>
</dbReference>
<dbReference type="Pfam" id="PF08245">
    <property type="entry name" value="Mur_ligase_M"/>
    <property type="match status" value="1"/>
</dbReference>
<dbReference type="InterPro" id="IPR004101">
    <property type="entry name" value="Mur_ligase_C"/>
</dbReference>
<name>A0A498IAQ1_MALDO</name>
<dbReference type="GO" id="GO:0008360">
    <property type="term" value="P:regulation of cell shape"/>
    <property type="evidence" value="ECO:0007669"/>
    <property type="project" value="UniProtKB-KW"/>
</dbReference>
<dbReference type="InterPro" id="IPR011993">
    <property type="entry name" value="PH-like_dom_sf"/>
</dbReference>
<protein>
    <recommendedName>
        <fullName evidence="15">UDP-MurNAc-pentapeptide synthetase</fullName>
    </recommendedName>
</protein>
<keyword evidence="7" id="KW-0133">Cell shape</keyword>
<keyword evidence="9" id="KW-0805">Transcription regulation</keyword>
<sequence length="1079" mass="117257">MTVEEVVSSSLWTREQDKSFENALATYPEDSSDRWEKIAADVQGKTLEEIKHHYDLLLEDLTQIEAGVVPLPCYNSSSEGSTSHASDEGTNKKGGHSGNYSSESNHGSKASRADQERRKGIAWTEDEHSYLHIALQHWAKKPVFLARSDWQLQHLLYSNYLDVNSNCYHEHWFIYGSIELRLFLLGLEKYGKGDWRSISRNFVVTRTPTQVASHAQKYFIRLNSMNKDRRRSSIHDITSVNNGEISAAQGPITGQANGAAVGSSGKSPKQSPAGPPGVGMYGAPSIGQPIGGPLVSAVGTPVNLPAPPHMAYGVRAPVPGGVVPGAPMNMVPMTYPMPHTMSATPTPHSSWHLLSIIKPSRHSISIATKFSINPSSPNPPESESKTLWTVSDIAAAVNGRIVKWGPPGTISTDTRTLQPNQWFFAIAGPNFDAHDFVTPELSRRGCAGVIGNRVCENWDRGFVECHGNTVVSLKKMASYARNRFHGEVVGVTGSVGKTSTKSMIALALESSTCLVHQSHGNWNNEIGVALSLIGMPRNSGVVVLEMGMSGKGEILELARTARPTVRLILNVGASHFCNFSSLEEIAIAKGEILAEAKPGDVCVLNADDPLVMSLPVPYGVKKVLFGRRRTVGCHVRLVVSESTNRGLGVRVVLQNHQEMVEFVIPSPGVHLGVNACAAAAVATLLGVSLSQIGVRLSAFSPVHMRLELEIARNGTKIVNDAYNANPVSTKAAIDVLESIDCRGKRIAILGDMLELGGIEMESHEMILKQCRSARIDLVGLVGERFCAAAASMKSLDEMNILYAIDSEILAQEIVKMVNCNDVVLVKGSRGLQMEKVASRQGQVIGIPMNSAAAAAAAYSFKSADHTAAIQYHHNIPAAAPNDREITTGSSKLIGQSRVHSVLNRMNKLTKKADSFAHGVKEHVRLGSKITETVKWKLRLGAKIVKVGGTLEKVFKHAFSVNAGERLLKASQCYLSTTAGPMAGLLFISTDKIAFCSERSIKLPSSDSEGQQLVRRVHYKVVIPVNKINRVNQSENVKKPSQKYVEIVTVDDFDFWFMGFLNYQKTLKYLQQAINIPSQA</sequence>
<dbReference type="Gene3D" id="3.40.1190.10">
    <property type="entry name" value="Mur-like, catalytic domain"/>
    <property type="match status" value="1"/>
</dbReference>
<dbReference type="GO" id="GO:0047480">
    <property type="term" value="F:UDP-N-acetylmuramoyl-tripeptide-D-alanyl-D-alanine ligase activity"/>
    <property type="evidence" value="ECO:0007669"/>
    <property type="project" value="InterPro"/>
</dbReference>
<organism evidence="20 21">
    <name type="scientific">Malus domestica</name>
    <name type="common">Apple</name>
    <name type="synonym">Pyrus malus</name>
    <dbReference type="NCBI Taxonomy" id="3750"/>
    <lineage>
        <taxon>Eukaryota</taxon>
        <taxon>Viridiplantae</taxon>
        <taxon>Streptophyta</taxon>
        <taxon>Embryophyta</taxon>
        <taxon>Tracheophyta</taxon>
        <taxon>Spermatophyta</taxon>
        <taxon>Magnoliopsida</taxon>
        <taxon>eudicotyledons</taxon>
        <taxon>Gunneridae</taxon>
        <taxon>Pentapetalae</taxon>
        <taxon>rosids</taxon>
        <taxon>fabids</taxon>
        <taxon>Rosales</taxon>
        <taxon>Rosaceae</taxon>
        <taxon>Amygdaloideae</taxon>
        <taxon>Maleae</taxon>
        <taxon>Malus</taxon>
    </lineage>
</organism>
<feature type="domain" description="SANT" evidence="18">
    <location>
        <begin position="179"/>
        <end position="223"/>
    </location>
</feature>
<dbReference type="InterPro" id="IPR001005">
    <property type="entry name" value="SANT/Myb"/>
</dbReference>
<evidence type="ECO:0000256" key="9">
    <source>
        <dbReference type="ARBA" id="ARBA00023015"/>
    </source>
</evidence>
<dbReference type="Pfam" id="PF00249">
    <property type="entry name" value="Myb_DNA-binding"/>
    <property type="match status" value="2"/>
</dbReference>
<dbReference type="PANTHER" id="PTHR43024">
    <property type="entry name" value="UDP-N-ACETYLMURAMOYL-TRIPEPTIDE--D-ALANYL-D-ALANINE LIGASE"/>
    <property type="match status" value="1"/>
</dbReference>
<comment type="subcellular location">
    <subcellularLocation>
        <location evidence="1">Nucleus</location>
    </subcellularLocation>
</comment>
<evidence type="ECO:0000256" key="14">
    <source>
        <dbReference type="ARBA" id="ARBA00023316"/>
    </source>
</evidence>
<dbReference type="InterPro" id="IPR017884">
    <property type="entry name" value="SANT_dom"/>
</dbReference>
<dbReference type="SUPFAM" id="SSF46689">
    <property type="entry name" value="Homeodomain-like"/>
    <property type="match status" value="2"/>
</dbReference>
<dbReference type="HAMAP" id="MF_02019">
    <property type="entry name" value="MurF"/>
    <property type="match status" value="1"/>
</dbReference>
<evidence type="ECO:0000256" key="4">
    <source>
        <dbReference type="ARBA" id="ARBA00022618"/>
    </source>
</evidence>
<dbReference type="InterPro" id="IPR006447">
    <property type="entry name" value="Myb_dom_plants"/>
</dbReference>
<reference evidence="20 21" key="1">
    <citation type="submission" date="2018-10" db="EMBL/GenBank/DDBJ databases">
        <title>A high-quality apple genome assembly.</title>
        <authorList>
            <person name="Hu J."/>
        </authorList>
    </citation>
    <scope>NUCLEOTIDE SEQUENCE [LARGE SCALE GENOMIC DNA]</scope>
    <source>
        <strain evidence="21">cv. HFTH1</strain>
        <tissue evidence="20">Young leaf</tissue>
    </source>
</reference>
<dbReference type="CDD" id="cd00167">
    <property type="entry name" value="SANT"/>
    <property type="match status" value="2"/>
</dbReference>
<feature type="compositionally biased region" description="Polar residues" evidence="16">
    <location>
        <begin position="75"/>
        <end position="84"/>
    </location>
</feature>
<evidence type="ECO:0000256" key="2">
    <source>
        <dbReference type="ARBA" id="ARBA00022490"/>
    </source>
</evidence>
<keyword evidence="3" id="KW-0436">Ligase</keyword>
<feature type="domain" description="HTH myb-type" evidence="19">
    <location>
        <begin position="181"/>
        <end position="223"/>
    </location>
</feature>
<dbReference type="SMART" id="SM00568">
    <property type="entry name" value="GRAM"/>
    <property type="match status" value="1"/>
</dbReference>
<dbReference type="InterPro" id="IPR013221">
    <property type="entry name" value="Mur_ligase_cen"/>
</dbReference>
<dbReference type="InterPro" id="IPR004182">
    <property type="entry name" value="GRAM"/>
</dbReference>
<evidence type="ECO:0000256" key="13">
    <source>
        <dbReference type="ARBA" id="ARBA00023306"/>
    </source>
</evidence>
<dbReference type="Gene3D" id="3.40.1390.10">
    <property type="entry name" value="MurE/MurF, N-terminal domain"/>
    <property type="match status" value="1"/>
</dbReference>
<dbReference type="SUPFAM" id="SSF53623">
    <property type="entry name" value="MurD-like peptide ligases, catalytic domain"/>
    <property type="match status" value="1"/>
</dbReference>
<dbReference type="SUPFAM" id="SSF53244">
    <property type="entry name" value="MurD-like peptide ligases, peptide-binding domain"/>
    <property type="match status" value="1"/>
</dbReference>
<evidence type="ECO:0000256" key="10">
    <source>
        <dbReference type="ARBA" id="ARBA00023125"/>
    </source>
</evidence>
<dbReference type="FunFam" id="1.10.10.60:FF:000154">
    <property type="entry name" value="Transcription factor SRM1"/>
    <property type="match status" value="1"/>
</dbReference>
<keyword evidence="8" id="KW-0573">Peptidoglycan synthesis</keyword>
<evidence type="ECO:0000256" key="16">
    <source>
        <dbReference type="SAM" id="MobiDB-lite"/>
    </source>
</evidence>
<dbReference type="SMART" id="SM00717">
    <property type="entry name" value="SANT"/>
    <property type="match status" value="2"/>
</dbReference>
<evidence type="ECO:0000259" key="17">
    <source>
        <dbReference type="PROSITE" id="PS50090"/>
    </source>
</evidence>
<dbReference type="Gene3D" id="3.90.190.20">
    <property type="entry name" value="Mur ligase, C-terminal domain"/>
    <property type="match status" value="1"/>
</dbReference>
<dbReference type="STRING" id="3750.A0A498IAQ1"/>
<keyword evidence="13" id="KW-0131">Cell cycle</keyword>
<dbReference type="PROSITE" id="PS51294">
    <property type="entry name" value="HTH_MYB"/>
    <property type="match status" value="1"/>
</dbReference>
<gene>
    <name evidence="20" type="ORF">DVH24_040192</name>
</gene>
<keyword evidence="11" id="KW-0804">Transcription</keyword>
<dbReference type="GO" id="GO:0005524">
    <property type="term" value="F:ATP binding"/>
    <property type="evidence" value="ECO:0007669"/>
    <property type="project" value="UniProtKB-KW"/>
</dbReference>
<feature type="region of interest" description="Disordered" evidence="16">
    <location>
        <begin position="247"/>
        <end position="284"/>
    </location>
</feature>
<dbReference type="NCBIfam" id="TIGR01143">
    <property type="entry name" value="murF"/>
    <property type="match status" value="1"/>
</dbReference>
<feature type="region of interest" description="Disordered" evidence="16">
    <location>
        <begin position="75"/>
        <end position="118"/>
    </location>
</feature>
<dbReference type="GO" id="GO:0005634">
    <property type="term" value="C:nucleus"/>
    <property type="evidence" value="ECO:0007669"/>
    <property type="project" value="UniProtKB-SubCell"/>
</dbReference>
<keyword evidence="21" id="KW-1185">Reference proteome</keyword>
<keyword evidence="10" id="KW-0238">DNA-binding</keyword>
<dbReference type="PROSITE" id="PS50090">
    <property type="entry name" value="MYB_LIKE"/>
    <property type="match status" value="1"/>
</dbReference>
<dbReference type="Gene3D" id="1.10.10.60">
    <property type="entry name" value="Homeodomain-like"/>
    <property type="match status" value="2"/>
</dbReference>
<evidence type="ECO:0000313" key="21">
    <source>
        <dbReference type="Proteomes" id="UP000290289"/>
    </source>
</evidence>
<feature type="compositionally biased region" description="Polar residues" evidence="16">
    <location>
        <begin position="98"/>
        <end position="108"/>
    </location>
</feature>
<dbReference type="InterPro" id="IPR005863">
    <property type="entry name" value="UDP-N-AcMur_synth"/>
</dbReference>
<dbReference type="InterPro" id="IPR035911">
    <property type="entry name" value="MurE/MurF_N"/>
</dbReference>
<dbReference type="PROSITE" id="PS51293">
    <property type="entry name" value="SANT"/>
    <property type="match status" value="1"/>
</dbReference>
<dbReference type="AlphaFoldDB" id="A0A498IAQ1"/>
<dbReference type="InterPro" id="IPR051046">
    <property type="entry name" value="MurCDEF_CellWall_CoF430Synth"/>
</dbReference>
<dbReference type="InterPro" id="IPR036565">
    <property type="entry name" value="Mur-like_cat_sf"/>
</dbReference>
<feature type="domain" description="Myb-like" evidence="17">
    <location>
        <begin position="12"/>
        <end position="58"/>
    </location>
</feature>
<evidence type="ECO:0000256" key="3">
    <source>
        <dbReference type="ARBA" id="ARBA00022598"/>
    </source>
</evidence>
<dbReference type="NCBIfam" id="TIGR01557">
    <property type="entry name" value="myb_SHAQKYF"/>
    <property type="match status" value="1"/>
</dbReference>
<dbReference type="GO" id="GO:0071555">
    <property type="term" value="P:cell wall organization"/>
    <property type="evidence" value="ECO:0007669"/>
    <property type="project" value="UniProtKB-KW"/>
</dbReference>
<evidence type="ECO:0000256" key="12">
    <source>
        <dbReference type="ARBA" id="ARBA00023242"/>
    </source>
</evidence>
<keyword evidence="14" id="KW-0961">Cell wall biogenesis/degradation</keyword>
<keyword evidence="4" id="KW-0132">Cell division</keyword>
<dbReference type="InterPro" id="IPR036615">
    <property type="entry name" value="Mur_ligase_C_dom_sf"/>
</dbReference>
<evidence type="ECO:0000256" key="5">
    <source>
        <dbReference type="ARBA" id="ARBA00022741"/>
    </source>
</evidence>
<keyword evidence="2" id="KW-0963">Cytoplasm</keyword>
<dbReference type="Pfam" id="PF02893">
    <property type="entry name" value="GRAM"/>
    <property type="match status" value="1"/>
</dbReference>
<dbReference type="GO" id="GO:0003677">
    <property type="term" value="F:DNA binding"/>
    <property type="evidence" value="ECO:0007669"/>
    <property type="project" value="UniProtKB-KW"/>
</dbReference>
<evidence type="ECO:0000256" key="15">
    <source>
        <dbReference type="ARBA" id="ARBA00031461"/>
    </source>
</evidence>
<dbReference type="Proteomes" id="UP000290289">
    <property type="component" value="Chromosome 13"/>
</dbReference>
<dbReference type="PANTHER" id="PTHR43024:SF1">
    <property type="entry name" value="UDP-N-ACETYLMURAMOYL-TRIPEPTIDE--D-ALANYL-D-ALANINE LIGASE"/>
    <property type="match status" value="1"/>
</dbReference>
<evidence type="ECO:0000256" key="6">
    <source>
        <dbReference type="ARBA" id="ARBA00022840"/>
    </source>
</evidence>